<dbReference type="GO" id="GO:0097367">
    <property type="term" value="F:carbohydrate derivative binding"/>
    <property type="evidence" value="ECO:0007669"/>
    <property type="project" value="InterPro"/>
</dbReference>
<dbReference type="InterPro" id="IPR047084">
    <property type="entry name" value="GFAT_N"/>
</dbReference>
<dbReference type="InterPro" id="IPR035490">
    <property type="entry name" value="GlmS/FrlB_SIS"/>
</dbReference>
<keyword evidence="5 10" id="KW-0963">Cytoplasm</keyword>
<feature type="initiator methionine" description="Removed" evidence="10">
    <location>
        <position position="1"/>
    </location>
</feature>
<evidence type="ECO:0000256" key="10">
    <source>
        <dbReference type="HAMAP-Rule" id="MF_00164"/>
    </source>
</evidence>
<dbReference type="FunFam" id="3.40.50.10490:FF:000001">
    <property type="entry name" value="Glutamine--fructose-6-phosphate aminotransferase [isomerizing]"/>
    <property type="match status" value="1"/>
</dbReference>
<dbReference type="Proteomes" id="UP000053797">
    <property type="component" value="Unassembled WGS sequence"/>
</dbReference>
<dbReference type="InterPro" id="IPR005855">
    <property type="entry name" value="GFAT"/>
</dbReference>
<dbReference type="PANTHER" id="PTHR10937">
    <property type="entry name" value="GLUCOSAMINE--FRUCTOSE-6-PHOSPHATE AMINOTRANSFERASE, ISOMERIZING"/>
    <property type="match status" value="1"/>
</dbReference>
<dbReference type="InterPro" id="IPR046348">
    <property type="entry name" value="SIS_dom_sf"/>
</dbReference>
<evidence type="ECO:0000313" key="14">
    <source>
        <dbReference type="Proteomes" id="UP000053797"/>
    </source>
</evidence>
<dbReference type="GO" id="GO:0006487">
    <property type="term" value="P:protein N-linked glycosylation"/>
    <property type="evidence" value="ECO:0007669"/>
    <property type="project" value="TreeGrafter"/>
</dbReference>
<dbReference type="RefSeq" id="WP_023466669.1">
    <property type="nucleotide sequence ID" value="NZ_FMYN01000003.1"/>
</dbReference>
<feature type="active site" description="Nucleophile; for GATase activity" evidence="10">
    <location>
        <position position="2"/>
    </location>
</feature>
<organism evidence="13 14">
    <name type="scientific">Exiguobacterium indicum</name>
    <dbReference type="NCBI Taxonomy" id="296995"/>
    <lineage>
        <taxon>Bacteria</taxon>
        <taxon>Bacillati</taxon>
        <taxon>Bacillota</taxon>
        <taxon>Bacilli</taxon>
        <taxon>Bacillales</taxon>
        <taxon>Bacillales Family XII. Incertae Sedis</taxon>
        <taxon>Exiguobacterium</taxon>
    </lineage>
</organism>
<dbReference type="HAMAP" id="MF_00164">
    <property type="entry name" value="GlmS"/>
    <property type="match status" value="1"/>
</dbReference>
<name>A0A0V8GEF4_9BACL</name>
<comment type="caution">
    <text evidence="13">The sequence shown here is derived from an EMBL/GenBank/DDBJ whole genome shotgun (WGS) entry which is preliminary data.</text>
</comment>
<dbReference type="CDD" id="cd00714">
    <property type="entry name" value="GFAT"/>
    <property type="match status" value="1"/>
</dbReference>
<dbReference type="Gene3D" id="3.60.20.10">
    <property type="entry name" value="Glutamine Phosphoribosylpyrophosphate, subunit 1, domain 1"/>
    <property type="match status" value="1"/>
</dbReference>
<feature type="domain" description="Glutamine amidotransferase type-2" evidence="11">
    <location>
        <begin position="2"/>
        <end position="215"/>
    </location>
</feature>
<reference evidence="13 14" key="1">
    <citation type="journal article" date="2015" name="Int. J. Syst. Evol. Microbiol.">
        <title>Exiguobacterium enclense sp. nov., isolated from sediment.</title>
        <authorList>
            <person name="Dastager S.G."/>
            <person name="Mawlankar R."/>
            <person name="Sonalkar V.V."/>
            <person name="Thorat M.N."/>
            <person name="Mual P."/>
            <person name="Verma A."/>
            <person name="Krishnamurthi S."/>
            <person name="Tang S.K."/>
            <person name="Li W.J."/>
        </authorList>
    </citation>
    <scope>NUCLEOTIDE SEQUENCE [LARGE SCALE GENOMIC DNA]</scope>
    <source>
        <strain evidence="13 14">NIO-1109</strain>
    </source>
</reference>
<feature type="domain" description="SIS" evidence="12">
    <location>
        <begin position="281"/>
        <end position="420"/>
    </location>
</feature>
<dbReference type="GO" id="GO:0005975">
    <property type="term" value="P:carbohydrate metabolic process"/>
    <property type="evidence" value="ECO:0007669"/>
    <property type="project" value="UniProtKB-UniRule"/>
</dbReference>
<dbReference type="CDD" id="cd05008">
    <property type="entry name" value="SIS_GlmS_GlmD_1"/>
    <property type="match status" value="1"/>
</dbReference>
<dbReference type="GO" id="GO:0006047">
    <property type="term" value="P:UDP-N-acetylglucosamine metabolic process"/>
    <property type="evidence" value="ECO:0007669"/>
    <property type="project" value="TreeGrafter"/>
</dbReference>
<dbReference type="FunFam" id="3.60.20.10:FF:000006">
    <property type="entry name" value="Glutamine--fructose-6-phosphate aminotransferase [isomerizing]"/>
    <property type="match status" value="1"/>
</dbReference>
<dbReference type="AlphaFoldDB" id="A0A0V8GEF4"/>
<evidence type="ECO:0000256" key="5">
    <source>
        <dbReference type="ARBA" id="ARBA00022490"/>
    </source>
</evidence>
<dbReference type="GO" id="GO:0005829">
    <property type="term" value="C:cytosol"/>
    <property type="evidence" value="ECO:0007669"/>
    <property type="project" value="TreeGrafter"/>
</dbReference>
<comment type="subunit">
    <text evidence="10">Homodimer.</text>
</comment>
<keyword evidence="9" id="KW-0315">Glutamine amidotransferase</keyword>
<dbReference type="PROSITE" id="PS51278">
    <property type="entry name" value="GATASE_TYPE_2"/>
    <property type="match status" value="1"/>
</dbReference>
<evidence type="ECO:0000256" key="6">
    <source>
        <dbReference type="ARBA" id="ARBA00022576"/>
    </source>
</evidence>
<dbReference type="CDD" id="cd05009">
    <property type="entry name" value="SIS_GlmS_GlmD_2"/>
    <property type="match status" value="1"/>
</dbReference>
<evidence type="ECO:0000259" key="12">
    <source>
        <dbReference type="PROSITE" id="PS51464"/>
    </source>
</evidence>
<dbReference type="GO" id="GO:0006002">
    <property type="term" value="P:fructose 6-phosphate metabolic process"/>
    <property type="evidence" value="ECO:0007669"/>
    <property type="project" value="TreeGrafter"/>
</dbReference>
<dbReference type="GeneID" id="90838999"/>
<dbReference type="EMBL" id="LNQL01000003">
    <property type="protein sequence ID" value="KSU48652.1"/>
    <property type="molecule type" value="Genomic_DNA"/>
</dbReference>
<dbReference type="PANTHER" id="PTHR10937:SF0">
    <property type="entry name" value="GLUTAMINE--FRUCTOSE-6-PHOSPHATE TRANSAMINASE (ISOMERIZING)"/>
    <property type="match status" value="1"/>
</dbReference>
<dbReference type="SUPFAM" id="SSF56235">
    <property type="entry name" value="N-terminal nucleophile aminohydrolases (Ntn hydrolases)"/>
    <property type="match status" value="1"/>
</dbReference>
<evidence type="ECO:0000256" key="7">
    <source>
        <dbReference type="ARBA" id="ARBA00022679"/>
    </source>
</evidence>
<evidence type="ECO:0000256" key="3">
    <source>
        <dbReference type="ARBA" id="ARBA00012916"/>
    </source>
</evidence>
<evidence type="ECO:0000256" key="1">
    <source>
        <dbReference type="ARBA" id="ARBA00001031"/>
    </source>
</evidence>
<evidence type="ECO:0000256" key="9">
    <source>
        <dbReference type="ARBA" id="ARBA00022962"/>
    </source>
</evidence>
<dbReference type="EC" id="2.6.1.16" evidence="3 10"/>
<evidence type="ECO:0000259" key="11">
    <source>
        <dbReference type="PROSITE" id="PS51278"/>
    </source>
</evidence>
<dbReference type="Pfam" id="PF01380">
    <property type="entry name" value="SIS"/>
    <property type="match status" value="2"/>
</dbReference>
<dbReference type="Gene3D" id="3.40.50.10490">
    <property type="entry name" value="Glucose-6-phosphate isomerase like protein, domain 1"/>
    <property type="match status" value="2"/>
</dbReference>
<keyword evidence="8" id="KW-0677">Repeat</keyword>
<dbReference type="InterPro" id="IPR029055">
    <property type="entry name" value="Ntn_hydrolases_N"/>
</dbReference>
<proteinExistence type="inferred from homology"/>
<dbReference type="NCBIfam" id="NF001484">
    <property type="entry name" value="PRK00331.1"/>
    <property type="match status" value="1"/>
</dbReference>
<dbReference type="InterPro" id="IPR001347">
    <property type="entry name" value="SIS_dom"/>
</dbReference>
<comment type="function">
    <text evidence="10">Catalyzes the first step in hexosamine metabolism, converting fructose-6P into glucosamine-6P using glutamine as a nitrogen source.</text>
</comment>
<evidence type="ECO:0000256" key="2">
    <source>
        <dbReference type="ARBA" id="ARBA00004496"/>
    </source>
</evidence>
<evidence type="ECO:0000256" key="4">
    <source>
        <dbReference type="ARBA" id="ARBA00016090"/>
    </source>
</evidence>
<keyword evidence="7 10" id="KW-0808">Transferase</keyword>
<sequence length="598" mass="64647">MCGIVGMIGQVNTKEILLKGLEKLEYRGYDSAGLAFVNDGVQVHKEVGRIAALREVVPAEADGTVGIGHTRWATHGVPSVPNAHPHQSASARFTLVHNGVIENDEQLKAELNVDLLSDTDTEVIVQMIEKNFNETGDVAEAFRQTLRVLHGSYALALIDAENPDVLYVAKNKSPLLVGLGDGTFNVVASDAMAMLQVTDQFVELHDGEMIILTRDSVTIQDLDGNVQEREAYTAEIDASDIEKGTYAHYMLKEMDEQPAVIRNIVQKYQNEAGDITLDQSVRDLVLGRDRVYIIGCGTSYHAGLIGKQLIEQIAGIPTEVHISSEFGYNMPLLTEKPLFLFLSQSGETADSRAVLVEAKKLGHPALTITNVPGSTLSREANATLLLHAGPEIAVASTKAYTAQIAVLAVLAFDLAQAKGVAVNFDLMKELGKISSAMESVMSQKDRFQEIATEYLSESRNAFFIGRGQDAYVGMEGALKLKEISYIQAEGYAGGELKHGPIALIEDNTPVIALVTQPHVHLNNRGNIKEVVARGANACVIAAEGLELPTDAFVIPAVEPLLSPLLSVLPLQLISYYAALGRDCDVDKPRNLAKSVTVE</sequence>
<evidence type="ECO:0000256" key="8">
    <source>
        <dbReference type="ARBA" id="ARBA00022737"/>
    </source>
</evidence>
<accession>A0A0V8GEF4</accession>
<dbReference type="GO" id="GO:0004360">
    <property type="term" value="F:glutamine-fructose-6-phosphate transaminase (isomerizing) activity"/>
    <property type="evidence" value="ECO:0007669"/>
    <property type="project" value="UniProtKB-UniRule"/>
</dbReference>
<dbReference type="PROSITE" id="PS51464">
    <property type="entry name" value="SIS"/>
    <property type="match status" value="2"/>
</dbReference>
<dbReference type="InterPro" id="IPR035466">
    <property type="entry name" value="GlmS/AgaS_SIS"/>
</dbReference>
<dbReference type="SUPFAM" id="SSF53697">
    <property type="entry name" value="SIS domain"/>
    <property type="match status" value="1"/>
</dbReference>
<gene>
    <name evidence="10" type="primary">glmS</name>
    <name evidence="13" type="ORF">AS033_09985</name>
</gene>
<dbReference type="Pfam" id="PF13522">
    <property type="entry name" value="GATase_6"/>
    <property type="match status" value="1"/>
</dbReference>
<dbReference type="NCBIfam" id="TIGR01135">
    <property type="entry name" value="glmS"/>
    <property type="match status" value="1"/>
</dbReference>
<keyword evidence="6 10" id="KW-0032">Aminotransferase</keyword>
<evidence type="ECO:0000313" key="13">
    <source>
        <dbReference type="EMBL" id="KSU48652.1"/>
    </source>
</evidence>
<dbReference type="FunFam" id="3.40.50.10490:FF:000022">
    <property type="entry name" value="Glutamine--fructose-6-phosphate aminotransferase [isomerizing]"/>
    <property type="match status" value="1"/>
</dbReference>
<comment type="subcellular location">
    <subcellularLocation>
        <location evidence="2 10">Cytoplasm</location>
    </subcellularLocation>
</comment>
<dbReference type="OrthoDB" id="106547at2"/>
<feature type="active site" description="For Fru-6P isomerization activity" evidence="10">
    <location>
        <position position="593"/>
    </location>
</feature>
<feature type="domain" description="SIS" evidence="12">
    <location>
        <begin position="450"/>
        <end position="588"/>
    </location>
</feature>
<dbReference type="InterPro" id="IPR017932">
    <property type="entry name" value="GATase_2_dom"/>
</dbReference>
<comment type="catalytic activity">
    <reaction evidence="1 10">
        <text>D-fructose 6-phosphate + L-glutamine = D-glucosamine 6-phosphate + L-glutamate</text>
        <dbReference type="Rhea" id="RHEA:13237"/>
        <dbReference type="ChEBI" id="CHEBI:29985"/>
        <dbReference type="ChEBI" id="CHEBI:58359"/>
        <dbReference type="ChEBI" id="CHEBI:58725"/>
        <dbReference type="ChEBI" id="CHEBI:61527"/>
        <dbReference type="EC" id="2.6.1.16"/>
    </reaction>
</comment>
<protein>
    <recommendedName>
        <fullName evidence="4 10">Glutamine--fructose-6-phosphate aminotransferase [isomerizing]</fullName>
        <ecNumber evidence="3 10">2.6.1.16</ecNumber>
    </recommendedName>
    <alternativeName>
        <fullName evidence="10">D-fructose-6-phosphate amidotransferase</fullName>
    </alternativeName>
    <alternativeName>
        <fullName evidence="10">GFAT</fullName>
    </alternativeName>
    <alternativeName>
        <fullName evidence="10">Glucosamine-6-phosphate synthase</fullName>
    </alternativeName>
    <alternativeName>
        <fullName evidence="10">Hexosephosphate aminotransferase</fullName>
    </alternativeName>
    <alternativeName>
        <fullName evidence="10">L-glutamine--D-fructose-6-phosphate amidotransferase</fullName>
    </alternativeName>
</protein>